<name>A0A8J2JSK2_9HEXA</name>
<reference evidence="2" key="1">
    <citation type="submission" date="2021-06" db="EMBL/GenBank/DDBJ databases">
        <authorList>
            <person name="Hodson N. C."/>
            <person name="Mongue J. A."/>
            <person name="Jaron S. K."/>
        </authorList>
    </citation>
    <scope>NUCLEOTIDE SEQUENCE</scope>
</reference>
<feature type="transmembrane region" description="Helical" evidence="1">
    <location>
        <begin position="83"/>
        <end position="100"/>
    </location>
</feature>
<sequence length="223" mass="24780">MCSRGLMTEEHRYIYNDLSYSLQGSGLRVWLKQSTFIWSRSAIRKIIMFQALTVAFIIIFLVFDFTFHATSATSLNIQDHLGSGIWIPVVSIPAIIFSAYAHGCATYMTVTVSALLQILTFALGTLLQVWCLQAAQTNLATSALTGTTKIWGGILYTVIIVCNAVILLASMTLWQNFFEDAPTTTKSKRTTFSSVNNTQRKDHTALDCSKPRLLCKGTKGNKF</sequence>
<feature type="transmembrane region" description="Helical" evidence="1">
    <location>
        <begin position="107"/>
        <end position="130"/>
    </location>
</feature>
<keyword evidence="1" id="KW-0472">Membrane</keyword>
<proteinExistence type="predicted"/>
<evidence type="ECO:0000313" key="2">
    <source>
        <dbReference type="EMBL" id="CAG7724828.1"/>
    </source>
</evidence>
<keyword evidence="3" id="KW-1185">Reference proteome</keyword>
<keyword evidence="1" id="KW-1133">Transmembrane helix</keyword>
<dbReference type="AlphaFoldDB" id="A0A8J2JSK2"/>
<dbReference type="EMBL" id="CAJVCH010114392">
    <property type="protein sequence ID" value="CAG7724828.1"/>
    <property type="molecule type" value="Genomic_DNA"/>
</dbReference>
<keyword evidence="1" id="KW-0812">Transmembrane</keyword>
<comment type="caution">
    <text evidence="2">The sequence shown here is derived from an EMBL/GenBank/DDBJ whole genome shotgun (WGS) entry which is preliminary data.</text>
</comment>
<dbReference type="Proteomes" id="UP000708208">
    <property type="component" value="Unassembled WGS sequence"/>
</dbReference>
<organism evidence="2 3">
    <name type="scientific">Allacma fusca</name>
    <dbReference type="NCBI Taxonomy" id="39272"/>
    <lineage>
        <taxon>Eukaryota</taxon>
        <taxon>Metazoa</taxon>
        <taxon>Ecdysozoa</taxon>
        <taxon>Arthropoda</taxon>
        <taxon>Hexapoda</taxon>
        <taxon>Collembola</taxon>
        <taxon>Symphypleona</taxon>
        <taxon>Sminthuridae</taxon>
        <taxon>Allacma</taxon>
    </lineage>
</organism>
<feature type="transmembrane region" description="Helical" evidence="1">
    <location>
        <begin position="46"/>
        <end position="63"/>
    </location>
</feature>
<evidence type="ECO:0000256" key="1">
    <source>
        <dbReference type="SAM" id="Phobius"/>
    </source>
</evidence>
<protein>
    <submittedName>
        <fullName evidence="2">Uncharacterized protein</fullName>
    </submittedName>
</protein>
<gene>
    <name evidence="2" type="ORF">AFUS01_LOCUS13826</name>
</gene>
<feature type="transmembrane region" description="Helical" evidence="1">
    <location>
        <begin position="150"/>
        <end position="169"/>
    </location>
</feature>
<evidence type="ECO:0000313" key="3">
    <source>
        <dbReference type="Proteomes" id="UP000708208"/>
    </source>
</evidence>
<accession>A0A8J2JSK2</accession>